<name>A0A0X8JPR8_9BACT</name>
<dbReference type="AlphaFoldDB" id="A0A0X8JPR8"/>
<reference evidence="2" key="1">
    <citation type="submission" date="2016-02" db="EMBL/GenBank/DDBJ databases">
        <authorList>
            <person name="Holder M.E."/>
            <person name="Ajami N.J."/>
            <person name="Petrosino J.F."/>
        </authorList>
    </citation>
    <scope>NUCLEOTIDE SEQUENCE [LARGE SCALE GENOMIC DNA]</scope>
    <source>
        <strain evidence="2">DSM 12838</strain>
    </source>
</reference>
<dbReference type="Proteomes" id="UP000063964">
    <property type="component" value="Chromosome"/>
</dbReference>
<keyword evidence="2" id="KW-1185">Reference proteome</keyword>
<proteinExistence type="predicted"/>
<evidence type="ECO:0000313" key="2">
    <source>
        <dbReference type="Proteomes" id="UP000063964"/>
    </source>
</evidence>
<dbReference type="EMBL" id="CP014230">
    <property type="protein sequence ID" value="AMD92263.1"/>
    <property type="molecule type" value="Genomic_DNA"/>
</dbReference>
<dbReference type="STRING" id="888061.AXF15_03485"/>
<gene>
    <name evidence="1" type="ORF">AXF15_03485</name>
</gene>
<sequence>MSTNWLLSKQDSFVRDVLRDFCQVASALESHFAEYDASGEVSFHFFNDILGRQNSKGLLWRLKDTAHLLFRNESSKTSVLGEYLDWALGYIFHECIKLKEDAYQQMNYKPRFGRLQENDALLPEEQHIGTELYAVIQQTSESIAREVGRVRFILFHCKRMFILYLPRHRENPLLARFFHTRSALVSNVFKGYHGELLECVYPEGLAAMHLLAAQSLEQGGWLHEADKARELAANL</sequence>
<dbReference type="OrthoDB" id="5447835at2"/>
<evidence type="ECO:0000313" key="1">
    <source>
        <dbReference type="EMBL" id="AMD92263.1"/>
    </source>
</evidence>
<accession>A0A0X8JPR8</accession>
<dbReference type="KEGG" id="doa:AXF15_03485"/>
<organism evidence="1 2">
    <name type="scientific">Desulfomicrobium orale DSM 12838</name>
    <dbReference type="NCBI Taxonomy" id="888061"/>
    <lineage>
        <taxon>Bacteria</taxon>
        <taxon>Pseudomonadati</taxon>
        <taxon>Thermodesulfobacteriota</taxon>
        <taxon>Desulfovibrionia</taxon>
        <taxon>Desulfovibrionales</taxon>
        <taxon>Desulfomicrobiaceae</taxon>
        <taxon>Desulfomicrobium</taxon>
    </lineage>
</organism>
<protein>
    <submittedName>
        <fullName evidence="1">Uncharacterized protein</fullName>
    </submittedName>
</protein>
<dbReference type="RefSeq" id="WP_066603391.1">
    <property type="nucleotide sequence ID" value="NZ_CP014230.1"/>
</dbReference>